<dbReference type="EMBL" id="CM042010">
    <property type="protein sequence ID" value="KAI3778693.1"/>
    <property type="molecule type" value="Genomic_DNA"/>
</dbReference>
<dbReference type="Proteomes" id="UP001055811">
    <property type="component" value="Linkage Group LG02"/>
</dbReference>
<proteinExistence type="predicted"/>
<reference evidence="1 2" key="2">
    <citation type="journal article" date="2022" name="Mol. Ecol. Resour.">
        <title>The genomes of chicory, endive, great burdock and yacon provide insights into Asteraceae paleo-polyploidization history and plant inulin production.</title>
        <authorList>
            <person name="Fan W."/>
            <person name="Wang S."/>
            <person name="Wang H."/>
            <person name="Wang A."/>
            <person name="Jiang F."/>
            <person name="Liu H."/>
            <person name="Zhao H."/>
            <person name="Xu D."/>
            <person name="Zhang Y."/>
        </authorList>
    </citation>
    <scope>NUCLEOTIDE SEQUENCE [LARGE SCALE GENOMIC DNA]</scope>
    <source>
        <strain evidence="2">cv. Punajuju</strain>
        <tissue evidence="1">Leaves</tissue>
    </source>
</reference>
<evidence type="ECO:0000313" key="2">
    <source>
        <dbReference type="Proteomes" id="UP001055811"/>
    </source>
</evidence>
<sequence>MTYKALCKLALAHALVHSVTVWLKAFGGLVLCLLPSGLRCRASPRFLSILSTWRLPFFLPLHSPTFNRLNVRSIRVPYPISISSTGVLSRLTNPRSNHPYSSEFTGFPSFSLLTPTMVGGTHQQPQASQLAPPQSSSSTAPVATTEEEEFLKRNTDCVYFLASPLTCKKGSECEYRHSDIARVNPRDCWYWLNGNCLNPKCGFRHPPLDGLLGAEVPPPVGPTLPQAPVTPSPHGTPYAKQGVACIFFQKGFCLKGHLCPFLHGPPNKPVPPVPSNNVTKPSIQEHKLVQQETVQKPVEFLPPKIKQNPARNGGGGGGGFMEKKVAAPPVEDRYKPASVVLPNEFTVNRSNHGVYEPQHVSDTEGINGKDVDEYSREPTPGFDVLVDNELGDSEYYPNEEQFGRSRGHEFDFDVDQEMYGGEQREEGYAWEDHRESSERILGGAHNFGRKRYPRDESPDHFDKSDLRHRISNQRRGSFGNNNVGGGLRSVISREHPRDNRRDRHHDRHHNHHRVDTGFLSSRLRGRIKMPGGNENDSRVEREIDMGRRNRSRYSPRPPHGRIRDRINEGREYRGPRNDNEYTKRSQKDDGQPLGKRKFGQQSEDNNNNNNNNLSFEGPKPLSEILKRKRGGSVNEDNNNGNNENEKKEVIEARSVVDDVKNEESGLNDEDVLLDEELEGYDHKDGDYDYEAIDGEEYNLEEGEEYIEEEEEGGKKESEVYS</sequence>
<keyword evidence="2" id="KW-1185">Reference proteome</keyword>
<organism evidence="1 2">
    <name type="scientific">Cichorium intybus</name>
    <name type="common">Chicory</name>
    <dbReference type="NCBI Taxonomy" id="13427"/>
    <lineage>
        <taxon>Eukaryota</taxon>
        <taxon>Viridiplantae</taxon>
        <taxon>Streptophyta</taxon>
        <taxon>Embryophyta</taxon>
        <taxon>Tracheophyta</taxon>
        <taxon>Spermatophyta</taxon>
        <taxon>Magnoliopsida</taxon>
        <taxon>eudicotyledons</taxon>
        <taxon>Gunneridae</taxon>
        <taxon>Pentapetalae</taxon>
        <taxon>asterids</taxon>
        <taxon>campanulids</taxon>
        <taxon>Asterales</taxon>
        <taxon>Asteraceae</taxon>
        <taxon>Cichorioideae</taxon>
        <taxon>Cichorieae</taxon>
        <taxon>Cichoriinae</taxon>
        <taxon>Cichorium</taxon>
    </lineage>
</organism>
<name>A0ACB9G662_CICIN</name>
<accession>A0ACB9G662</accession>
<gene>
    <name evidence="1" type="ORF">L2E82_08076</name>
</gene>
<evidence type="ECO:0000313" key="1">
    <source>
        <dbReference type="EMBL" id="KAI3778693.1"/>
    </source>
</evidence>
<comment type="caution">
    <text evidence="1">The sequence shown here is derived from an EMBL/GenBank/DDBJ whole genome shotgun (WGS) entry which is preliminary data.</text>
</comment>
<protein>
    <submittedName>
        <fullName evidence="1">Uncharacterized protein</fullName>
    </submittedName>
</protein>
<reference evidence="2" key="1">
    <citation type="journal article" date="2022" name="Mol. Ecol. Resour.">
        <title>The genomes of chicory, endive, great burdock and yacon provide insights into Asteraceae palaeo-polyploidization history and plant inulin production.</title>
        <authorList>
            <person name="Fan W."/>
            <person name="Wang S."/>
            <person name="Wang H."/>
            <person name="Wang A."/>
            <person name="Jiang F."/>
            <person name="Liu H."/>
            <person name="Zhao H."/>
            <person name="Xu D."/>
            <person name="Zhang Y."/>
        </authorList>
    </citation>
    <scope>NUCLEOTIDE SEQUENCE [LARGE SCALE GENOMIC DNA]</scope>
    <source>
        <strain evidence="2">cv. Punajuju</strain>
    </source>
</reference>